<reference evidence="4 5" key="1">
    <citation type="submission" date="2018-11" db="EMBL/GenBank/DDBJ databases">
        <title>Genomes From Bacteria Associated with the Canine Oral Cavity: a Test Case for Automated Genome-Based Taxonomic Assignment.</title>
        <authorList>
            <person name="Coil D.A."/>
            <person name="Jospin G."/>
            <person name="Darling A.E."/>
            <person name="Wallis C."/>
            <person name="Davis I.J."/>
            <person name="Harris S."/>
            <person name="Eisen J.A."/>
            <person name="Holcombe L.J."/>
            <person name="O'Flynn C."/>
        </authorList>
    </citation>
    <scope>NUCLEOTIDE SEQUENCE [LARGE SCALE GENOMIC DNA]</scope>
    <source>
        <strain evidence="3 5">OH1426_COT-023</strain>
        <strain evidence="2 4">OH2617_COT-023</strain>
    </source>
</reference>
<keyword evidence="1" id="KW-1133">Transmembrane helix</keyword>
<sequence length="84" mass="9109">MKDFAFGKSNFIWIGVSVLLIIVGFALMSGGGSKDGISFNPEIFSKQRIVIAPIVTMAGFILMVFGILKGDKKTAERKEEPLGE</sequence>
<dbReference type="Proteomes" id="UP000278609">
    <property type="component" value="Unassembled WGS sequence"/>
</dbReference>
<evidence type="ECO:0000256" key="1">
    <source>
        <dbReference type="SAM" id="Phobius"/>
    </source>
</evidence>
<dbReference type="EMBL" id="RQYS01000019">
    <property type="protein sequence ID" value="RRD62017.1"/>
    <property type="molecule type" value="Genomic_DNA"/>
</dbReference>
<dbReference type="Pfam" id="PF11297">
    <property type="entry name" value="DUF3098"/>
    <property type="match status" value="1"/>
</dbReference>
<evidence type="ECO:0000313" key="2">
    <source>
        <dbReference type="EMBL" id="RRD62017.1"/>
    </source>
</evidence>
<dbReference type="EMBL" id="RQYN01000010">
    <property type="protein sequence ID" value="RRD77270.1"/>
    <property type="molecule type" value="Genomic_DNA"/>
</dbReference>
<feature type="transmembrane region" description="Helical" evidence="1">
    <location>
        <begin position="49"/>
        <end position="68"/>
    </location>
</feature>
<organism evidence="3 5">
    <name type="scientific">Tannerella forsythia</name>
    <name type="common">Bacteroides forsythus</name>
    <dbReference type="NCBI Taxonomy" id="28112"/>
    <lineage>
        <taxon>Bacteria</taxon>
        <taxon>Pseudomonadati</taxon>
        <taxon>Bacteroidota</taxon>
        <taxon>Bacteroidia</taxon>
        <taxon>Bacteroidales</taxon>
        <taxon>Tannerellaceae</taxon>
        <taxon>Tannerella</taxon>
    </lineage>
</organism>
<gene>
    <name evidence="2" type="ORF">EII40_05410</name>
    <name evidence="3" type="ORF">EII41_04195</name>
</gene>
<proteinExistence type="predicted"/>
<dbReference type="Proteomes" id="UP000279860">
    <property type="component" value="Unassembled WGS sequence"/>
</dbReference>
<feature type="transmembrane region" description="Helical" evidence="1">
    <location>
        <begin position="12"/>
        <end position="29"/>
    </location>
</feature>
<comment type="caution">
    <text evidence="3">The sequence shown here is derived from an EMBL/GenBank/DDBJ whole genome shotgun (WGS) entry which is preliminary data.</text>
</comment>
<evidence type="ECO:0000313" key="5">
    <source>
        <dbReference type="Proteomes" id="UP000279860"/>
    </source>
</evidence>
<name>A0A3P1Z5C6_TANFO</name>
<accession>A0A3P1Z5C6</accession>
<protein>
    <submittedName>
        <fullName evidence="3">DUF3098 domain-containing protein</fullName>
    </submittedName>
</protein>
<keyword evidence="1" id="KW-0472">Membrane</keyword>
<keyword evidence="1" id="KW-0812">Transmembrane</keyword>
<dbReference type="RefSeq" id="WP_124751262.1">
    <property type="nucleotide sequence ID" value="NZ_RQYN01000010.1"/>
</dbReference>
<evidence type="ECO:0000313" key="3">
    <source>
        <dbReference type="EMBL" id="RRD77270.1"/>
    </source>
</evidence>
<evidence type="ECO:0000313" key="4">
    <source>
        <dbReference type="Proteomes" id="UP000278609"/>
    </source>
</evidence>
<dbReference type="OrthoDB" id="963379at2"/>
<dbReference type="AlphaFoldDB" id="A0A3P1Z5C6"/>
<dbReference type="InterPro" id="IPR021448">
    <property type="entry name" value="DUF3098"/>
</dbReference>